<evidence type="ECO:0000256" key="7">
    <source>
        <dbReference type="ARBA" id="ARBA00022840"/>
    </source>
</evidence>
<evidence type="ECO:0000256" key="9">
    <source>
        <dbReference type="SAM" id="Phobius"/>
    </source>
</evidence>
<dbReference type="PROSITE" id="PS50005">
    <property type="entry name" value="TPR"/>
    <property type="match status" value="1"/>
</dbReference>
<evidence type="ECO:0000256" key="8">
    <source>
        <dbReference type="PROSITE-ProRule" id="PRU00339"/>
    </source>
</evidence>
<evidence type="ECO:0000256" key="1">
    <source>
        <dbReference type="ARBA" id="ARBA00000085"/>
    </source>
</evidence>
<evidence type="ECO:0000313" key="12">
    <source>
        <dbReference type="Proteomes" id="UP000652755"/>
    </source>
</evidence>
<dbReference type="Gene3D" id="3.30.450.20">
    <property type="entry name" value="PAS domain"/>
    <property type="match status" value="1"/>
</dbReference>
<keyword evidence="12" id="KW-1185">Reference proteome</keyword>
<comment type="caution">
    <text evidence="11">The sequence shown here is derived from an EMBL/GenBank/DDBJ whole genome shotgun (WGS) entry which is preliminary data.</text>
</comment>
<dbReference type="InterPro" id="IPR011495">
    <property type="entry name" value="Sig_transdc_His_kin_sub2_dim/P"/>
</dbReference>
<dbReference type="InterPro" id="IPR036890">
    <property type="entry name" value="HATPase_C_sf"/>
</dbReference>
<dbReference type="Pfam" id="PF13181">
    <property type="entry name" value="TPR_8"/>
    <property type="match status" value="1"/>
</dbReference>
<dbReference type="SUPFAM" id="SSF48452">
    <property type="entry name" value="TPR-like"/>
    <property type="match status" value="3"/>
</dbReference>
<feature type="transmembrane region" description="Helical" evidence="9">
    <location>
        <begin position="12"/>
        <end position="32"/>
    </location>
</feature>
<evidence type="ECO:0000256" key="6">
    <source>
        <dbReference type="ARBA" id="ARBA00022777"/>
    </source>
</evidence>
<accession>A0ABR7KS58</accession>
<name>A0ABR7KS58_9SPHI</name>
<evidence type="ECO:0000259" key="10">
    <source>
        <dbReference type="SMART" id="SM00387"/>
    </source>
</evidence>
<dbReference type="Pfam" id="PF07568">
    <property type="entry name" value="HisKA_2"/>
    <property type="match status" value="1"/>
</dbReference>
<comment type="catalytic activity">
    <reaction evidence="1">
        <text>ATP + protein L-histidine = ADP + protein N-phospho-L-histidine.</text>
        <dbReference type="EC" id="2.7.13.3"/>
    </reaction>
</comment>
<evidence type="ECO:0000256" key="3">
    <source>
        <dbReference type="ARBA" id="ARBA00022553"/>
    </source>
</evidence>
<dbReference type="Pfam" id="PF02518">
    <property type="entry name" value="HATPase_c"/>
    <property type="match status" value="1"/>
</dbReference>
<keyword evidence="6" id="KW-0418">Kinase</keyword>
<keyword evidence="9" id="KW-0812">Transmembrane</keyword>
<keyword evidence="5" id="KW-0547">Nucleotide-binding</keyword>
<dbReference type="SMART" id="SM00387">
    <property type="entry name" value="HATPase_c"/>
    <property type="match status" value="1"/>
</dbReference>
<dbReference type="Proteomes" id="UP000652755">
    <property type="component" value="Unassembled WGS sequence"/>
</dbReference>
<dbReference type="SMART" id="SM00028">
    <property type="entry name" value="TPR"/>
    <property type="match status" value="3"/>
</dbReference>
<keyword evidence="3" id="KW-0597">Phosphoprotein</keyword>
<keyword evidence="8" id="KW-0802">TPR repeat</keyword>
<reference evidence="11 12" key="1">
    <citation type="submission" date="2020-08" db="EMBL/GenBank/DDBJ databases">
        <authorList>
            <person name="Sun Q."/>
            <person name="Inoue M."/>
        </authorList>
    </citation>
    <scope>NUCLEOTIDE SEQUENCE [LARGE SCALE GENOMIC DNA]</scope>
    <source>
        <strain evidence="11 12">CCM 8938</strain>
    </source>
</reference>
<dbReference type="InterPro" id="IPR011990">
    <property type="entry name" value="TPR-like_helical_dom_sf"/>
</dbReference>
<dbReference type="PANTHER" id="PTHR41523:SF8">
    <property type="entry name" value="ETHYLENE RESPONSE SENSOR PROTEIN"/>
    <property type="match status" value="1"/>
</dbReference>
<proteinExistence type="predicted"/>
<evidence type="ECO:0000313" key="11">
    <source>
        <dbReference type="EMBL" id="MBC6110897.1"/>
    </source>
</evidence>
<sequence length="767" mass="88023">MQKILIRFNVQIHFVLFLTILNICSFVVHGQFTVPIDQKESALTQKALQGRLPDSVRVELVWNLGKYQMLNKPGKYKINLDSAMLYFKYSLKLVDSLKMKANFRYECMCRIGEVYFLRKEIRSGKSIYMRVIREYQRLGDKKREARTWFRLGIKLKNGEPLDPEIPYYLQKTITMYNELKQWKEVGDVMMEKGIYNKENIGNIAGNLDSAEYQLSQALKLYRRAGYKDHNLSLTFYNLSVIYRNKGKLDQSLANSIASIRSANSIGDTTTLGIVPYYGQLGLIYTDLGLYKKSAENYRKAIALSLRNRDVGIAMDITYNYLNELVRSLISAGKTKEAVVMSNSIMKVYPPADPLQYGIAAEIRGRCYEALMQYREAERSFLSMIHFYRKSGSLETLGYKVLSSFYLKQKKYALARQALKDQYNYLPINTMAFSTLIDDELSYFKIDSAEGKLNSAINHYKRYKTLSDSAFNITKSNQLARLSTQYEIEKKENDIIILKKDAQLEREKTAKAYFTRNLTLVAIAALIFFFILLYKSYLANRRKAAALSMLVKEKDQFLEQKEWLMKEVHHRVKNNLQIVMGLLQSQSAYIKNKEALRAIRNSENRMHSVALIHQKLYQSDSPGFINMPEYIDELINYLRDSFDLGNRIHFKKDIKFDNLNVNQALPLGLIINEAITNAIKYAFAGKVFGSVVVSFLPIEYGLYCLIVKDDGPGLPSGLDPLNIKSMGMNLMKGLSKQIGGKLSIEDAQGTSVCVKFKIEHLTDNSSNG</sequence>
<dbReference type="Gene3D" id="3.30.565.10">
    <property type="entry name" value="Histidine kinase-like ATPase, C-terminal domain"/>
    <property type="match status" value="1"/>
</dbReference>
<evidence type="ECO:0000256" key="4">
    <source>
        <dbReference type="ARBA" id="ARBA00022679"/>
    </source>
</evidence>
<feature type="domain" description="Histidine kinase/HSP90-like ATPase" evidence="10">
    <location>
        <begin position="661"/>
        <end position="759"/>
    </location>
</feature>
<dbReference type="EC" id="2.7.13.3" evidence="2"/>
<gene>
    <name evidence="11" type="ORF">H7U22_10730</name>
</gene>
<dbReference type="InterPro" id="IPR003594">
    <property type="entry name" value="HATPase_dom"/>
</dbReference>
<dbReference type="RefSeq" id="WP_187071367.1">
    <property type="nucleotide sequence ID" value="NZ_JACRYL010000008.1"/>
</dbReference>
<feature type="transmembrane region" description="Helical" evidence="9">
    <location>
        <begin position="512"/>
        <end position="533"/>
    </location>
</feature>
<dbReference type="SUPFAM" id="SSF55874">
    <property type="entry name" value="ATPase domain of HSP90 chaperone/DNA topoisomerase II/histidine kinase"/>
    <property type="match status" value="1"/>
</dbReference>
<dbReference type="PANTHER" id="PTHR41523">
    <property type="entry name" value="TWO-COMPONENT SYSTEM SENSOR PROTEIN"/>
    <property type="match status" value="1"/>
</dbReference>
<dbReference type="InterPro" id="IPR019734">
    <property type="entry name" value="TPR_rpt"/>
</dbReference>
<keyword evidence="9" id="KW-0472">Membrane</keyword>
<keyword evidence="9" id="KW-1133">Transmembrane helix</keyword>
<evidence type="ECO:0000256" key="5">
    <source>
        <dbReference type="ARBA" id="ARBA00022741"/>
    </source>
</evidence>
<feature type="repeat" description="TPR" evidence="8">
    <location>
        <begin position="274"/>
        <end position="307"/>
    </location>
</feature>
<keyword evidence="7" id="KW-0067">ATP-binding</keyword>
<evidence type="ECO:0000256" key="2">
    <source>
        <dbReference type="ARBA" id="ARBA00012438"/>
    </source>
</evidence>
<dbReference type="Gene3D" id="1.25.40.10">
    <property type="entry name" value="Tetratricopeptide repeat domain"/>
    <property type="match status" value="2"/>
</dbReference>
<dbReference type="EMBL" id="JACRYL010000008">
    <property type="protein sequence ID" value="MBC6110897.1"/>
    <property type="molecule type" value="Genomic_DNA"/>
</dbReference>
<keyword evidence="4" id="KW-0808">Transferase</keyword>
<protein>
    <recommendedName>
        <fullName evidence="2">histidine kinase</fullName>
        <ecNumber evidence="2">2.7.13.3</ecNumber>
    </recommendedName>
</protein>
<organism evidence="11 12">
    <name type="scientific">Pedobacter fastidiosus</name>
    <dbReference type="NCBI Taxonomy" id="2765361"/>
    <lineage>
        <taxon>Bacteria</taxon>
        <taxon>Pseudomonadati</taxon>
        <taxon>Bacteroidota</taxon>
        <taxon>Sphingobacteriia</taxon>
        <taxon>Sphingobacteriales</taxon>
        <taxon>Sphingobacteriaceae</taxon>
        <taxon>Pedobacter</taxon>
    </lineage>
</organism>